<sequence>MDERRIWLLVTSQQLLAHLAEAGPSRPLWQHKIHVGHSGGGQPVANMWKLEKSTCKSISYLYHTGSRSCSVAPPDTATSYDADTSHSLVGGISDSTSHECIAMHLLVACVGSRRKYSSTDTRIFDLQVAIDIFEYQYTSTPVHLVHSSHSTSRHHPLASGPGQPQLGEHEHNLEAESPHIINTAPAPLASCRIKNDAQCNSWSRSVDSSTASDGTVACHTRLLIQHWLQPWASKP</sequence>
<evidence type="ECO:0000313" key="3">
    <source>
        <dbReference type="Proteomes" id="UP000016931"/>
    </source>
</evidence>
<dbReference type="RefSeq" id="XP_016759238.1">
    <property type="nucleotide sequence ID" value="XM_016900771.1"/>
</dbReference>
<reference evidence="2 3" key="1">
    <citation type="journal article" date="2012" name="PLoS Pathog.">
        <title>Diverse lifestyles and strategies of plant pathogenesis encoded in the genomes of eighteen Dothideomycetes fungi.</title>
        <authorList>
            <person name="Ohm R.A."/>
            <person name="Feau N."/>
            <person name="Henrissat B."/>
            <person name="Schoch C.L."/>
            <person name="Horwitz B.A."/>
            <person name="Barry K.W."/>
            <person name="Condon B.J."/>
            <person name="Copeland A.C."/>
            <person name="Dhillon B."/>
            <person name="Glaser F."/>
            <person name="Hesse C.N."/>
            <person name="Kosti I."/>
            <person name="LaButti K."/>
            <person name="Lindquist E.A."/>
            <person name="Lucas S."/>
            <person name="Salamov A.A."/>
            <person name="Bradshaw R.E."/>
            <person name="Ciuffetti L."/>
            <person name="Hamelin R.C."/>
            <person name="Kema G.H.J."/>
            <person name="Lawrence C."/>
            <person name="Scott J.A."/>
            <person name="Spatafora J.W."/>
            <person name="Turgeon B.G."/>
            <person name="de Wit P.J.G.M."/>
            <person name="Zhong S."/>
            <person name="Goodwin S.B."/>
            <person name="Grigoriev I.V."/>
        </authorList>
    </citation>
    <scope>NUCLEOTIDE SEQUENCE [LARGE SCALE GENOMIC DNA]</scope>
    <source>
        <strain evidence="2 3">SO2202</strain>
    </source>
</reference>
<evidence type="ECO:0000313" key="2">
    <source>
        <dbReference type="EMBL" id="EMF11117.1"/>
    </source>
</evidence>
<feature type="region of interest" description="Disordered" evidence="1">
    <location>
        <begin position="146"/>
        <end position="169"/>
    </location>
</feature>
<proteinExistence type="predicted"/>
<keyword evidence="3" id="KW-1185">Reference proteome</keyword>
<gene>
    <name evidence="2" type="ORF">SEPMUDRAFT_109227</name>
</gene>
<protein>
    <submittedName>
        <fullName evidence="2">Uncharacterized protein</fullName>
    </submittedName>
</protein>
<name>M3D1W9_SPHMS</name>
<dbReference type="HOGENOM" id="CLU_1180858_0_0_1"/>
<dbReference type="Proteomes" id="UP000016931">
    <property type="component" value="Unassembled WGS sequence"/>
</dbReference>
<evidence type="ECO:0000256" key="1">
    <source>
        <dbReference type="SAM" id="MobiDB-lite"/>
    </source>
</evidence>
<dbReference type="AlphaFoldDB" id="M3D1W9"/>
<dbReference type="GeneID" id="27897908"/>
<accession>M3D1W9</accession>
<organism evidence="2 3">
    <name type="scientific">Sphaerulina musiva (strain SO2202)</name>
    <name type="common">Poplar stem canker fungus</name>
    <name type="synonym">Septoria musiva</name>
    <dbReference type="NCBI Taxonomy" id="692275"/>
    <lineage>
        <taxon>Eukaryota</taxon>
        <taxon>Fungi</taxon>
        <taxon>Dikarya</taxon>
        <taxon>Ascomycota</taxon>
        <taxon>Pezizomycotina</taxon>
        <taxon>Dothideomycetes</taxon>
        <taxon>Dothideomycetidae</taxon>
        <taxon>Mycosphaerellales</taxon>
        <taxon>Mycosphaerellaceae</taxon>
        <taxon>Sphaerulina</taxon>
    </lineage>
</organism>
<dbReference type="EMBL" id="KB456266">
    <property type="protein sequence ID" value="EMF11117.1"/>
    <property type="molecule type" value="Genomic_DNA"/>
</dbReference>